<dbReference type="EMBL" id="CABVLI010000039">
    <property type="protein sequence ID" value="VVT16126.1"/>
    <property type="molecule type" value="Genomic_DNA"/>
</dbReference>
<protein>
    <submittedName>
        <fullName evidence="2">Uncharacterized protein</fullName>
    </submittedName>
</protein>
<feature type="compositionally biased region" description="Basic and acidic residues" evidence="1">
    <location>
        <begin position="1"/>
        <end position="17"/>
    </location>
</feature>
<evidence type="ECO:0000256" key="1">
    <source>
        <dbReference type="SAM" id="MobiDB-lite"/>
    </source>
</evidence>
<proteinExistence type="predicted"/>
<organism evidence="2 3">
    <name type="scientific">Sphingomonas aurantiaca</name>
    <dbReference type="NCBI Taxonomy" id="185949"/>
    <lineage>
        <taxon>Bacteria</taxon>
        <taxon>Pseudomonadati</taxon>
        <taxon>Pseudomonadota</taxon>
        <taxon>Alphaproteobacteria</taxon>
        <taxon>Sphingomonadales</taxon>
        <taxon>Sphingomonadaceae</taxon>
        <taxon>Sphingomonas</taxon>
    </lineage>
</organism>
<evidence type="ECO:0000313" key="2">
    <source>
        <dbReference type="EMBL" id="VVT16126.1"/>
    </source>
</evidence>
<gene>
    <name evidence="2" type="ORF">SPHINGO391_440423</name>
</gene>
<name>A0A5E7ZFJ4_9SPHN</name>
<dbReference type="AlphaFoldDB" id="A0A5E7ZFJ4"/>
<evidence type="ECO:0000313" key="3">
    <source>
        <dbReference type="Proteomes" id="UP000326857"/>
    </source>
</evidence>
<accession>A0A5E7ZFJ4</accession>
<dbReference type="Proteomes" id="UP000326857">
    <property type="component" value="Unassembled WGS sequence"/>
</dbReference>
<reference evidence="2 3" key="1">
    <citation type="submission" date="2019-09" db="EMBL/GenBank/DDBJ databases">
        <authorList>
            <person name="Dittami M. S."/>
        </authorList>
    </citation>
    <scope>NUCLEOTIDE SEQUENCE [LARGE SCALE GENOMIC DNA]</scope>
    <source>
        <strain evidence="2">SPHINGO391</strain>
    </source>
</reference>
<sequence>MWRESKTVPERVHHDRGQTSGSCRATRVLNTPLPQQSGFPILYKTIVIDFTVT</sequence>
<feature type="region of interest" description="Disordered" evidence="1">
    <location>
        <begin position="1"/>
        <end position="22"/>
    </location>
</feature>